<dbReference type="SUPFAM" id="SSF55681">
    <property type="entry name" value="Class II aaRS and biotin synthetases"/>
    <property type="match status" value="1"/>
</dbReference>
<keyword evidence="5" id="KW-0547">Nucleotide-binding</keyword>
<feature type="region of interest" description="Disordered" evidence="11">
    <location>
        <begin position="105"/>
        <end position="141"/>
    </location>
</feature>
<evidence type="ECO:0000256" key="6">
    <source>
        <dbReference type="ARBA" id="ARBA00022840"/>
    </source>
</evidence>
<proteinExistence type="inferred from homology"/>
<keyword evidence="6" id="KW-0067">ATP-binding</keyword>
<name>A0A8W7Q0Y9_ANOCL</name>
<protein>
    <recommendedName>
        <fullName evidence="3">Lysine--tRNA ligase</fullName>
        <ecNumber evidence="2">6.1.1.6</ecNumber>
    </recommendedName>
    <alternativeName>
        <fullName evidence="9">Lysyl-tRNA synthetase</fullName>
    </alternativeName>
</protein>
<dbReference type="Gene3D" id="3.30.930.10">
    <property type="entry name" value="Bira Bifunctional Protein, Domain 2"/>
    <property type="match status" value="1"/>
</dbReference>
<dbReference type="AlphaFoldDB" id="A0A8W7Q0Y9"/>
<dbReference type="GO" id="GO:0017101">
    <property type="term" value="C:aminoacyl-tRNA synthetase multienzyme complex"/>
    <property type="evidence" value="ECO:0007669"/>
    <property type="project" value="TreeGrafter"/>
</dbReference>
<organism evidence="13">
    <name type="scientific">Anopheles coluzzii</name>
    <name type="common">African malaria mosquito</name>
    <dbReference type="NCBI Taxonomy" id="1518534"/>
    <lineage>
        <taxon>Eukaryota</taxon>
        <taxon>Metazoa</taxon>
        <taxon>Ecdysozoa</taxon>
        <taxon>Arthropoda</taxon>
        <taxon>Hexapoda</taxon>
        <taxon>Insecta</taxon>
        <taxon>Pterygota</taxon>
        <taxon>Neoptera</taxon>
        <taxon>Endopterygota</taxon>
        <taxon>Diptera</taxon>
        <taxon>Nematocera</taxon>
        <taxon>Culicoidea</taxon>
        <taxon>Culicidae</taxon>
        <taxon>Anophelinae</taxon>
        <taxon>Anopheles</taxon>
    </lineage>
</organism>
<dbReference type="PANTHER" id="PTHR42918:SF9">
    <property type="entry name" value="LYSINE--TRNA LIGASE"/>
    <property type="match status" value="1"/>
</dbReference>
<dbReference type="InterPro" id="IPR045864">
    <property type="entry name" value="aa-tRNA-synth_II/BPL/LPL"/>
</dbReference>
<dbReference type="GO" id="GO:0005524">
    <property type="term" value="F:ATP binding"/>
    <property type="evidence" value="ECO:0007669"/>
    <property type="project" value="UniProtKB-KW"/>
</dbReference>
<keyword evidence="4" id="KW-0436">Ligase</keyword>
<evidence type="ECO:0000256" key="2">
    <source>
        <dbReference type="ARBA" id="ARBA00013166"/>
    </source>
</evidence>
<evidence type="ECO:0000256" key="7">
    <source>
        <dbReference type="ARBA" id="ARBA00022917"/>
    </source>
</evidence>
<accession>A0A8W7Q0Y9</accession>
<keyword evidence="8" id="KW-0030">Aminoacyl-tRNA synthetase</keyword>
<feature type="compositionally biased region" description="Basic and acidic residues" evidence="11">
    <location>
        <begin position="128"/>
        <end position="139"/>
    </location>
</feature>
<dbReference type="GO" id="GO:0005829">
    <property type="term" value="C:cytosol"/>
    <property type="evidence" value="ECO:0007669"/>
    <property type="project" value="TreeGrafter"/>
</dbReference>
<dbReference type="Pfam" id="PF00152">
    <property type="entry name" value="tRNA-synt_2"/>
    <property type="match status" value="1"/>
</dbReference>
<dbReference type="EnsemblMetazoa" id="ACOM040305-RA">
    <property type="protein sequence ID" value="ACOM040305-PA.1"/>
    <property type="gene ID" value="ACOM040305"/>
</dbReference>
<evidence type="ECO:0000256" key="1">
    <source>
        <dbReference type="ARBA" id="ARBA00008226"/>
    </source>
</evidence>
<dbReference type="EC" id="6.1.1.6" evidence="2"/>
<dbReference type="PROSITE" id="PS50862">
    <property type="entry name" value="AA_TRNA_LIGASE_II"/>
    <property type="match status" value="1"/>
</dbReference>
<evidence type="ECO:0000256" key="5">
    <source>
        <dbReference type="ARBA" id="ARBA00022741"/>
    </source>
</evidence>
<keyword evidence="7" id="KW-0648">Protein biosynthesis</keyword>
<evidence type="ECO:0000256" key="10">
    <source>
        <dbReference type="ARBA" id="ARBA00048573"/>
    </source>
</evidence>
<dbReference type="VEuPathDB" id="VectorBase:ACON2_032707"/>
<dbReference type="SUPFAM" id="SSF50249">
    <property type="entry name" value="Nucleic acid-binding proteins"/>
    <property type="match status" value="1"/>
</dbReference>
<dbReference type="GO" id="GO:0000049">
    <property type="term" value="F:tRNA binding"/>
    <property type="evidence" value="ECO:0007669"/>
    <property type="project" value="TreeGrafter"/>
</dbReference>
<evidence type="ECO:0000256" key="11">
    <source>
        <dbReference type="SAM" id="MobiDB-lite"/>
    </source>
</evidence>
<dbReference type="Gene3D" id="2.40.50.140">
    <property type="entry name" value="Nucleic acid-binding proteins"/>
    <property type="match status" value="1"/>
</dbReference>
<dbReference type="GO" id="GO:0006430">
    <property type="term" value="P:lysyl-tRNA aminoacylation"/>
    <property type="evidence" value="ECO:0007669"/>
    <property type="project" value="TreeGrafter"/>
</dbReference>
<dbReference type="Proteomes" id="UP000075882">
    <property type="component" value="Unassembled WGS sequence"/>
</dbReference>
<sequence length="348" mass="37992">LPSRCSRGARHPLPPTGHRSCGRVGLVCVCVCLRKVCEKMLLATVRQLVRRAGVTAWTVHQGGRLAAAPPLPALLPSTVQTPLGTTETVRWKSKRQKIELKRRLKAEAKEKEKQEKSAAAAQATDGGQVDKKQPAKENLDEISPNEYFKLRSAAVAELKKSPDTHPYPHKFSVTVSLGEFIERYSGLQDGETLDDVTVSVAGRVHAIRESGVKLIFFDLRGEGLKLQVMANAKAYESEQLFFEETARLRRGDIIGVTGRERFEQQAADKAAGDDEAQLVDENFCTALEYGLPPTGGWGMGIDRLTMFLTDSNNIKEVLLFPAMKPDDPNRKHPAAVGAGGPEPGSSDA</sequence>
<evidence type="ECO:0000256" key="9">
    <source>
        <dbReference type="ARBA" id="ARBA00030563"/>
    </source>
</evidence>
<comment type="similarity">
    <text evidence="1">Belongs to the class-II aminoacyl-tRNA synthetase family.</text>
</comment>
<dbReference type="InterPro" id="IPR004364">
    <property type="entry name" value="Aa-tRNA-synt_II"/>
</dbReference>
<dbReference type="InterPro" id="IPR006195">
    <property type="entry name" value="aa-tRNA-synth_II"/>
</dbReference>
<dbReference type="GO" id="GO:0005739">
    <property type="term" value="C:mitochondrion"/>
    <property type="evidence" value="ECO:0007669"/>
    <property type="project" value="TreeGrafter"/>
</dbReference>
<feature type="compositionally biased region" description="Basic and acidic residues" evidence="11">
    <location>
        <begin position="105"/>
        <end position="116"/>
    </location>
</feature>
<dbReference type="PANTHER" id="PTHR42918">
    <property type="entry name" value="LYSYL-TRNA SYNTHETASE"/>
    <property type="match status" value="1"/>
</dbReference>
<comment type="catalytic activity">
    <reaction evidence="10">
        <text>tRNA(Lys) + L-lysine + ATP = L-lysyl-tRNA(Lys) + AMP + diphosphate</text>
        <dbReference type="Rhea" id="RHEA:20792"/>
        <dbReference type="Rhea" id="RHEA-COMP:9696"/>
        <dbReference type="Rhea" id="RHEA-COMP:9697"/>
        <dbReference type="ChEBI" id="CHEBI:30616"/>
        <dbReference type="ChEBI" id="CHEBI:32551"/>
        <dbReference type="ChEBI" id="CHEBI:33019"/>
        <dbReference type="ChEBI" id="CHEBI:78442"/>
        <dbReference type="ChEBI" id="CHEBI:78529"/>
        <dbReference type="ChEBI" id="CHEBI:456215"/>
        <dbReference type="EC" id="6.1.1.6"/>
    </reaction>
</comment>
<evidence type="ECO:0000259" key="12">
    <source>
        <dbReference type="PROSITE" id="PS50862"/>
    </source>
</evidence>
<evidence type="ECO:0000256" key="4">
    <source>
        <dbReference type="ARBA" id="ARBA00022598"/>
    </source>
</evidence>
<feature type="region of interest" description="Disordered" evidence="11">
    <location>
        <begin position="323"/>
        <end position="348"/>
    </location>
</feature>
<dbReference type="InterPro" id="IPR012340">
    <property type="entry name" value="NA-bd_OB-fold"/>
</dbReference>
<evidence type="ECO:0000313" key="13">
    <source>
        <dbReference type="EnsemblMetazoa" id="ACOM040305-PA.1"/>
    </source>
</evidence>
<dbReference type="GO" id="GO:0004824">
    <property type="term" value="F:lysine-tRNA ligase activity"/>
    <property type="evidence" value="ECO:0007669"/>
    <property type="project" value="UniProtKB-EC"/>
</dbReference>
<dbReference type="FunFam" id="2.40.50.140:FF:000050">
    <property type="entry name" value="Lysine--tRNA ligase"/>
    <property type="match status" value="1"/>
</dbReference>
<evidence type="ECO:0000256" key="3">
    <source>
        <dbReference type="ARBA" id="ARBA00015745"/>
    </source>
</evidence>
<feature type="domain" description="Aminoacyl-transfer RNA synthetases class-II family profile" evidence="12">
    <location>
        <begin position="287"/>
        <end position="325"/>
    </location>
</feature>
<reference evidence="13" key="1">
    <citation type="submission" date="2022-08" db="UniProtKB">
        <authorList>
            <consortium name="EnsemblMetazoa"/>
        </authorList>
    </citation>
    <scope>IDENTIFICATION</scope>
</reference>
<evidence type="ECO:0000256" key="8">
    <source>
        <dbReference type="ARBA" id="ARBA00023146"/>
    </source>
</evidence>